<keyword evidence="2 4" id="KW-0067">ATP-binding</keyword>
<dbReference type="PROSITE" id="PS50893">
    <property type="entry name" value="ABC_TRANSPORTER_2"/>
    <property type="match status" value="2"/>
</dbReference>
<feature type="domain" description="ABC transporter" evidence="3">
    <location>
        <begin position="262"/>
        <end position="506"/>
    </location>
</feature>
<dbReference type="InterPro" id="IPR003439">
    <property type="entry name" value="ABC_transporter-like_ATP-bd"/>
</dbReference>
<dbReference type="InterPro" id="IPR027417">
    <property type="entry name" value="P-loop_NTPase"/>
</dbReference>
<keyword evidence="1" id="KW-0547">Nucleotide-binding</keyword>
<dbReference type="CDD" id="cd03215">
    <property type="entry name" value="ABC_Carb_Monos_II"/>
    <property type="match status" value="1"/>
</dbReference>
<dbReference type="PANTHER" id="PTHR43790">
    <property type="entry name" value="CARBOHYDRATE TRANSPORT ATP-BINDING PROTEIN MG119-RELATED"/>
    <property type="match status" value="1"/>
</dbReference>
<comment type="caution">
    <text evidence="4">The sequence shown here is derived from an EMBL/GenBank/DDBJ whole genome shotgun (WGS) entry which is preliminary data.</text>
</comment>
<sequence>MLEKDNNLAVYMNNITKKFGDFTANDNINLDIKKGEIHSLLGENGAGKSTLMNMLYGMYSPTSGDIYINGEKKVFRDPKDAIKAGLGMVHQHFMLIEPFTVVENIILGMEPVNGIKIDVKKARKEVMELANRYGFNIDPDAKIEDISVGTQQKVEILKVLYRGADILIFDEPTAVLTPQEIDELVGIITNLSNEGKSIIIITHKLKEIKRMADRCTIIRRGKKIDTVEVKDISESELADMMVGRAVHLDVDKKPQKPGDTVLNVENLVVSDIRKINKLKEFNLEVKSGEIHGIAGIDGNGQSELIEALTGLREVDSGTITFKGKDITNKTPRQIIDSGLNSIPEDRQIRGLVLDFTISENMILKNYNKNQFSENGILKSKEIRDYSQKLVESYDVRPNNIDYFAGSLSGGNQQKVILAREISDDPDLLIAAQPTRGLDVGAIEYIRNFLIEQRDKGKAVLLISFELDEIMALSDRISVIFDGKILKTVNASETNERELGLYMAGGNDEEK</sequence>
<dbReference type="CDD" id="cd03216">
    <property type="entry name" value="ABC_Carb_Monos_I"/>
    <property type="match status" value="1"/>
</dbReference>
<keyword evidence="5" id="KW-1185">Reference proteome</keyword>
<dbReference type="Pfam" id="PF00005">
    <property type="entry name" value="ABC_tran"/>
    <property type="match status" value="2"/>
</dbReference>
<dbReference type="PANTHER" id="PTHR43790:SF4">
    <property type="entry name" value="GUANOSINE IMPORT ATP-BINDING PROTEIN NUPO"/>
    <property type="match status" value="1"/>
</dbReference>
<reference evidence="4 5" key="1">
    <citation type="submission" date="2024-06" db="EMBL/GenBank/DDBJ databases">
        <title>Genomic Encyclopedia of Type Strains, Phase IV (KMG-IV): sequencing the most valuable type-strain genomes for metagenomic binning, comparative biology and taxonomic classification.</title>
        <authorList>
            <person name="Goeker M."/>
        </authorList>
    </citation>
    <scope>NUCLEOTIDE SEQUENCE [LARGE SCALE GENOMIC DNA]</scope>
    <source>
        <strain evidence="4 5">DSM 21460</strain>
    </source>
</reference>
<proteinExistence type="predicted"/>
<evidence type="ECO:0000313" key="4">
    <source>
        <dbReference type="EMBL" id="MET3617463.1"/>
    </source>
</evidence>
<dbReference type="SMART" id="SM00382">
    <property type="entry name" value="AAA"/>
    <property type="match status" value="1"/>
</dbReference>
<dbReference type="GO" id="GO:0005524">
    <property type="term" value="F:ATP binding"/>
    <property type="evidence" value="ECO:0007669"/>
    <property type="project" value="UniProtKB-KW"/>
</dbReference>
<dbReference type="InterPro" id="IPR017871">
    <property type="entry name" value="ABC_transporter-like_CS"/>
</dbReference>
<organism evidence="4 5">
    <name type="scientific">Peptoniphilus olsenii</name>
    <dbReference type="NCBI Taxonomy" id="411570"/>
    <lineage>
        <taxon>Bacteria</taxon>
        <taxon>Bacillati</taxon>
        <taxon>Bacillota</taxon>
        <taxon>Tissierellia</taxon>
        <taxon>Tissierellales</taxon>
        <taxon>Peptoniphilaceae</taxon>
        <taxon>Peptoniphilus</taxon>
    </lineage>
</organism>
<evidence type="ECO:0000259" key="3">
    <source>
        <dbReference type="PROSITE" id="PS50893"/>
    </source>
</evidence>
<dbReference type="Proteomes" id="UP001549162">
    <property type="component" value="Unassembled WGS sequence"/>
</dbReference>
<dbReference type="Gene3D" id="3.40.50.300">
    <property type="entry name" value="P-loop containing nucleotide triphosphate hydrolases"/>
    <property type="match status" value="2"/>
</dbReference>
<dbReference type="InterPro" id="IPR003593">
    <property type="entry name" value="AAA+_ATPase"/>
</dbReference>
<dbReference type="SUPFAM" id="SSF52540">
    <property type="entry name" value="P-loop containing nucleoside triphosphate hydrolases"/>
    <property type="match status" value="2"/>
</dbReference>
<keyword evidence="4" id="KW-0762">Sugar transport</keyword>
<dbReference type="PROSITE" id="PS00211">
    <property type="entry name" value="ABC_TRANSPORTER_1"/>
    <property type="match status" value="1"/>
</dbReference>
<keyword evidence="4" id="KW-0813">Transport</keyword>
<feature type="domain" description="ABC transporter" evidence="3">
    <location>
        <begin position="10"/>
        <end position="245"/>
    </location>
</feature>
<name>A0ABV2JA34_9FIRM</name>
<evidence type="ECO:0000256" key="2">
    <source>
        <dbReference type="ARBA" id="ARBA00022840"/>
    </source>
</evidence>
<evidence type="ECO:0000313" key="5">
    <source>
        <dbReference type="Proteomes" id="UP001549162"/>
    </source>
</evidence>
<dbReference type="InterPro" id="IPR050107">
    <property type="entry name" value="ABC_carbohydrate_import_ATPase"/>
</dbReference>
<dbReference type="EMBL" id="JBEPMA010000005">
    <property type="protein sequence ID" value="MET3617463.1"/>
    <property type="molecule type" value="Genomic_DNA"/>
</dbReference>
<gene>
    <name evidence="4" type="ORF">ABID14_001094</name>
</gene>
<evidence type="ECO:0000256" key="1">
    <source>
        <dbReference type="ARBA" id="ARBA00022741"/>
    </source>
</evidence>
<protein>
    <submittedName>
        <fullName evidence="4">Simple sugar transport system ATP-binding protein</fullName>
    </submittedName>
</protein>
<accession>A0ABV2JA34</accession>